<evidence type="ECO:0000313" key="2">
    <source>
        <dbReference type="EMBL" id="CAL1399636.1"/>
    </source>
</evidence>
<gene>
    <name evidence="2" type="ORF">LTRI10_LOCUS39811</name>
</gene>
<feature type="region of interest" description="Disordered" evidence="1">
    <location>
        <begin position="64"/>
        <end position="125"/>
    </location>
</feature>
<feature type="compositionally biased region" description="Low complexity" evidence="1">
    <location>
        <begin position="85"/>
        <end position="108"/>
    </location>
</feature>
<proteinExistence type="predicted"/>
<organism evidence="2 3">
    <name type="scientific">Linum trigynum</name>
    <dbReference type="NCBI Taxonomy" id="586398"/>
    <lineage>
        <taxon>Eukaryota</taxon>
        <taxon>Viridiplantae</taxon>
        <taxon>Streptophyta</taxon>
        <taxon>Embryophyta</taxon>
        <taxon>Tracheophyta</taxon>
        <taxon>Spermatophyta</taxon>
        <taxon>Magnoliopsida</taxon>
        <taxon>eudicotyledons</taxon>
        <taxon>Gunneridae</taxon>
        <taxon>Pentapetalae</taxon>
        <taxon>rosids</taxon>
        <taxon>fabids</taxon>
        <taxon>Malpighiales</taxon>
        <taxon>Linaceae</taxon>
        <taxon>Linum</taxon>
    </lineage>
</organism>
<feature type="compositionally biased region" description="Basic and acidic residues" evidence="1">
    <location>
        <begin position="109"/>
        <end position="125"/>
    </location>
</feature>
<dbReference type="EMBL" id="OZ034820">
    <property type="protein sequence ID" value="CAL1399636.1"/>
    <property type="molecule type" value="Genomic_DNA"/>
</dbReference>
<dbReference type="Proteomes" id="UP001497516">
    <property type="component" value="Chromosome 7"/>
</dbReference>
<evidence type="ECO:0000313" key="3">
    <source>
        <dbReference type="Proteomes" id="UP001497516"/>
    </source>
</evidence>
<evidence type="ECO:0000256" key="1">
    <source>
        <dbReference type="SAM" id="MobiDB-lite"/>
    </source>
</evidence>
<name>A0AAV2FMS8_9ROSI</name>
<reference evidence="2 3" key="1">
    <citation type="submission" date="2024-04" db="EMBL/GenBank/DDBJ databases">
        <authorList>
            <person name="Fracassetti M."/>
        </authorList>
    </citation>
    <scope>NUCLEOTIDE SEQUENCE [LARGE SCALE GENOMIC DNA]</scope>
</reference>
<dbReference type="AlphaFoldDB" id="A0AAV2FMS8"/>
<feature type="compositionally biased region" description="Gly residues" evidence="1">
    <location>
        <begin position="65"/>
        <end position="84"/>
    </location>
</feature>
<accession>A0AAV2FMS8</accession>
<sequence>MGGELSPTYDHFQFSSLNIHSIIPNGILFSLTITMRNIDRCNNISYVVVQEIGRRLSQIGLLNGRRGGGGGGAATAAGGEGGGSRSARGVGPARGIGSSSASSLSKGGKACEKSQEARPAEESEA</sequence>
<protein>
    <submittedName>
        <fullName evidence="2">Uncharacterized protein</fullName>
    </submittedName>
</protein>
<keyword evidence="3" id="KW-1185">Reference proteome</keyword>